<evidence type="ECO:0000313" key="1">
    <source>
        <dbReference type="EMBL" id="MPC84087.1"/>
    </source>
</evidence>
<reference evidence="1 2" key="1">
    <citation type="submission" date="2019-05" db="EMBL/GenBank/DDBJ databases">
        <title>Another draft genome of Portunus trituberculatus and its Hox gene families provides insights of decapod evolution.</title>
        <authorList>
            <person name="Jeong J.-H."/>
            <person name="Song I."/>
            <person name="Kim S."/>
            <person name="Choi T."/>
            <person name="Kim D."/>
            <person name="Ryu S."/>
            <person name="Kim W."/>
        </authorList>
    </citation>
    <scope>NUCLEOTIDE SEQUENCE [LARGE SCALE GENOMIC DNA]</scope>
    <source>
        <tissue evidence="1">Muscle</tissue>
    </source>
</reference>
<gene>
    <name evidence="1" type="ORF">E2C01_078812</name>
</gene>
<dbReference type="AlphaFoldDB" id="A0A5B7IR77"/>
<dbReference type="EMBL" id="VSRR010064375">
    <property type="protein sequence ID" value="MPC84087.1"/>
    <property type="molecule type" value="Genomic_DNA"/>
</dbReference>
<proteinExistence type="predicted"/>
<protein>
    <submittedName>
        <fullName evidence="1">Uncharacterized protein</fullName>
    </submittedName>
</protein>
<evidence type="ECO:0000313" key="2">
    <source>
        <dbReference type="Proteomes" id="UP000324222"/>
    </source>
</evidence>
<comment type="caution">
    <text evidence="1">The sequence shown here is derived from an EMBL/GenBank/DDBJ whole genome shotgun (WGS) entry which is preliminary data.</text>
</comment>
<organism evidence="1 2">
    <name type="scientific">Portunus trituberculatus</name>
    <name type="common">Swimming crab</name>
    <name type="synonym">Neptunus trituberculatus</name>
    <dbReference type="NCBI Taxonomy" id="210409"/>
    <lineage>
        <taxon>Eukaryota</taxon>
        <taxon>Metazoa</taxon>
        <taxon>Ecdysozoa</taxon>
        <taxon>Arthropoda</taxon>
        <taxon>Crustacea</taxon>
        <taxon>Multicrustacea</taxon>
        <taxon>Malacostraca</taxon>
        <taxon>Eumalacostraca</taxon>
        <taxon>Eucarida</taxon>
        <taxon>Decapoda</taxon>
        <taxon>Pleocyemata</taxon>
        <taxon>Brachyura</taxon>
        <taxon>Eubrachyura</taxon>
        <taxon>Portunoidea</taxon>
        <taxon>Portunidae</taxon>
        <taxon>Portuninae</taxon>
        <taxon>Portunus</taxon>
    </lineage>
</organism>
<accession>A0A5B7IR77</accession>
<name>A0A5B7IR77_PORTR</name>
<keyword evidence="2" id="KW-1185">Reference proteome</keyword>
<dbReference type="Proteomes" id="UP000324222">
    <property type="component" value="Unassembled WGS sequence"/>
</dbReference>
<sequence length="113" mass="12496">MKASTSKGSSYLILICATTISAAHRFFNRSAVSPRLPVVVVRSRKSCDNCPEESVHCSTCPGEGRRATPFDSAALADGTRLHSLYSTRLVELPVATYNKTFEWFSNDDNYDDE</sequence>